<comment type="caution">
    <text evidence="2">The sequence shown here is derived from an EMBL/GenBank/DDBJ whole genome shotgun (WGS) entry which is preliminary data.</text>
</comment>
<dbReference type="OrthoDB" id="9768989at2"/>
<gene>
    <name evidence="2" type="ORF">E6O51_01130</name>
</gene>
<dbReference type="Proteomes" id="UP000307956">
    <property type="component" value="Unassembled WGS sequence"/>
</dbReference>
<keyword evidence="1" id="KW-1133">Transmembrane helix</keyword>
<feature type="transmembrane region" description="Helical" evidence="1">
    <location>
        <begin position="21"/>
        <end position="43"/>
    </location>
</feature>
<sequence length="225" mass="26554">MINKIIQSAETKRKRPRILRWGVTLILAVLGIWVIRVLFLLAITPPLRINTLPPDEELITHFYEHRADIEELVRRYRNYVPPPGTQHGEWRKLGDTPELFKRAGVKRLIEISPTWLPNPYSLEARQRDKGIVANWREAAKYRTLAIRPLDTRFYHNVVWKDLVFMPVAPRIEDGILIGPIDHLGRHSHQRVFPTLNNEPPDVERDTCAYRQIEPQWFVQMCRTLY</sequence>
<evidence type="ECO:0000313" key="3">
    <source>
        <dbReference type="Proteomes" id="UP000307956"/>
    </source>
</evidence>
<dbReference type="AlphaFoldDB" id="A0A4S4B0R8"/>
<dbReference type="RefSeq" id="WP_136383127.1">
    <property type="nucleotide sequence ID" value="NZ_SSOD01000001.1"/>
</dbReference>
<keyword evidence="3" id="KW-1185">Reference proteome</keyword>
<keyword evidence="1" id="KW-0812">Transmembrane</keyword>
<accession>A0A4S4B0R8</accession>
<reference evidence="2 3" key="1">
    <citation type="submission" date="2019-04" db="EMBL/GenBank/DDBJ databases">
        <title>Azoarcus rhizosphaerae sp. nov. isolated from rhizosphere of Ficus religiosa.</title>
        <authorList>
            <person name="Lin S.-Y."/>
            <person name="Hameed A."/>
            <person name="Hsu Y.-H."/>
            <person name="Young C.-C."/>
        </authorList>
    </citation>
    <scope>NUCLEOTIDE SEQUENCE [LARGE SCALE GENOMIC DNA]</scope>
    <source>
        <strain evidence="2 3">CC-YHH848</strain>
    </source>
</reference>
<evidence type="ECO:0000256" key="1">
    <source>
        <dbReference type="SAM" id="Phobius"/>
    </source>
</evidence>
<keyword evidence="1" id="KW-0472">Membrane</keyword>
<name>A0A4S4B0R8_9RHOO</name>
<proteinExistence type="predicted"/>
<protein>
    <submittedName>
        <fullName evidence="2">Uncharacterized protein</fullName>
    </submittedName>
</protein>
<dbReference type="EMBL" id="SSOD01000001">
    <property type="protein sequence ID" value="THF65234.1"/>
    <property type="molecule type" value="Genomic_DNA"/>
</dbReference>
<organism evidence="2 3">
    <name type="scientific">Pseudothauera rhizosphaerae</name>
    <dbReference type="NCBI Taxonomy" id="2565932"/>
    <lineage>
        <taxon>Bacteria</taxon>
        <taxon>Pseudomonadati</taxon>
        <taxon>Pseudomonadota</taxon>
        <taxon>Betaproteobacteria</taxon>
        <taxon>Rhodocyclales</taxon>
        <taxon>Zoogloeaceae</taxon>
        <taxon>Pseudothauera</taxon>
    </lineage>
</organism>
<evidence type="ECO:0000313" key="2">
    <source>
        <dbReference type="EMBL" id="THF65234.1"/>
    </source>
</evidence>